<dbReference type="EMBL" id="SOYY01000009">
    <property type="protein sequence ID" value="KAA0717285.1"/>
    <property type="molecule type" value="Genomic_DNA"/>
</dbReference>
<dbReference type="InterPro" id="IPR039809">
    <property type="entry name" value="Chemokine_b/g/d"/>
</dbReference>
<gene>
    <name evidence="4" type="ORF">E1301_Tti024010</name>
</gene>
<dbReference type="Pfam" id="PF00048">
    <property type="entry name" value="IL8"/>
    <property type="match status" value="1"/>
</dbReference>
<sequence length="87" mass="10064">MSRSIILLCLVFMICISFNEGQRMFRGQRCLCSKTYDRLRPDNVMDWKVHKPSAFCDTTEIVVTLKKPQMKVCLNPKSPMGRHLLSA</sequence>
<comment type="caution">
    <text evidence="4">The sequence shown here is derived from an EMBL/GenBank/DDBJ whole genome shotgun (WGS) entry which is preliminary data.</text>
</comment>
<keyword evidence="5" id="KW-1185">Reference proteome</keyword>
<proteinExistence type="predicted"/>
<evidence type="ECO:0000313" key="4">
    <source>
        <dbReference type="EMBL" id="KAA0717285.1"/>
    </source>
</evidence>
<dbReference type="GO" id="GO:0008009">
    <property type="term" value="F:chemokine activity"/>
    <property type="evidence" value="ECO:0007669"/>
    <property type="project" value="InterPro"/>
</dbReference>
<feature type="domain" description="Chemokine interleukin-8-like" evidence="3">
    <location>
        <begin position="27"/>
        <end position="84"/>
    </location>
</feature>
<organism evidence="4 5">
    <name type="scientific">Triplophysa tibetana</name>
    <dbReference type="NCBI Taxonomy" id="1572043"/>
    <lineage>
        <taxon>Eukaryota</taxon>
        <taxon>Metazoa</taxon>
        <taxon>Chordata</taxon>
        <taxon>Craniata</taxon>
        <taxon>Vertebrata</taxon>
        <taxon>Euteleostomi</taxon>
        <taxon>Actinopterygii</taxon>
        <taxon>Neopterygii</taxon>
        <taxon>Teleostei</taxon>
        <taxon>Ostariophysi</taxon>
        <taxon>Cypriniformes</taxon>
        <taxon>Nemacheilidae</taxon>
        <taxon>Triplophysa</taxon>
    </lineage>
</organism>
<dbReference type="PRINTS" id="PR00436">
    <property type="entry name" value="INTERLEUKIN8"/>
</dbReference>
<evidence type="ECO:0000256" key="1">
    <source>
        <dbReference type="ARBA" id="ARBA00022514"/>
    </source>
</evidence>
<dbReference type="Gene3D" id="2.40.50.40">
    <property type="match status" value="1"/>
</dbReference>
<evidence type="ECO:0000313" key="5">
    <source>
        <dbReference type="Proteomes" id="UP000324632"/>
    </source>
</evidence>
<dbReference type="SMART" id="SM00199">
    <property type="entry name" value="SCY"/>
    <property type="match status" value="1"/>
</dbReference>
<dbReference type="OrthoDB" id="8872899at2759"/>
<protein>
    <recommendedName>
        <fullName evidence="3">Chemokine interleukin-8-like domain-containing protein</fullName>
    </recommendedName>
</protein>
<feature type="signal peptide" evidence="2">
    <location>
        <begin position="1"/>
        <end position="21"/>
    </location>
</feature>
<dbReference type="Proteomes" id="UP000324632">
    <property type="component" value="Chromosome 9"/>
</dbReference>
<dbReference type="GO" id="GO:0006955">
    <property type="term" value="P:immune response"/>
    <property type="evidence" value="ECO:0007669"/>
    <property type="project" value="InterPro"/>
</dbReference>
<dbReference type="PANTHER" id="PTHR12015">
    <property type="entry name" value="SMALL INDUCIBLE CYTOKINE A"/>
    <property type="match status" value="1"/>
</dbReference>
<dbReference type="InterPro" id="IPR001811">
    <property type="entry name" value="Chemokine_IL8-like_dom"/>
</dbReference>
<dbReference type="InterPro" id="IPR036048">
    <property type="entry name" value="Interleukin_8-like_sf"/>
</dbReference>
<accession>A0A5A9P6M0</accession>
<feature type="chain" id="PRO_5022812287" description="Chemokine interleukin-8-like domain-containing protein" evidence="2">
    <location>
        <begin position="22"/>
        <end position="87"/>
    </location>
</feature>
<dbReference type="PRINTS" id="PR00437">
    <property type="entry name" value="SMALLCYTKCXC"/>
</dbReference>
<evidence type="ECO:0000259" key="3">
    <source>
        <dbReference type="SMART" id="SM00199"/>
    </source>
</evidence>
<evidence type="ECO:0000256" key="2">
    <source>
        <dbReference type="SAM" id="SignalP"/>
    </source>
</evidence>
<dbReference type="SUPFAM" id="SSF54117">
    <property type="entry name" value="Interleukin 8-like chemokines"/>
    <property type="match status" value="1"/>
</dbReference>
<reference evidence="4 5" key="1">
    <citation type="journal article" date="2019" name="Mol. Ecol. Resour.">
        <title>Chromosome-level genome assembly of Triplophysa tibetana, a fish adapted to the harsh high-altitude environment of the Tibetan Plateau.</title>
        <authorList>
            <person name="Yang X."/>
            <person name="Liu H."/>
            <person name="Ma Z."/>
            <person name="Zou Y."/>
            <person name="Zou M."/>
            <person name="Mao Y."/>
            <person name="Li X."/>
            <person name="Wang H."/>
            <person name="Chen T."/>
            <person name="Wang W."/>
            <person name="Yang R."/>
        </authorList>
    </citation>
    <scope>NUCLEOTIDE SEQUENCE [LARGE SCALE GENOMIC DNA]</scope>
    <source>
        <strain evidence="4">TTIB1903HZAU</strain>
        <tissue evidence="4">Muscle</tissue>
    </source>
</reference>
<keyword evidence="2" id="KW-0732">Signal</keyword>
<dbReference type="AlphaFoldDB" id="A0A5A9P6M0"/>
<name>A0A5A9P6M0_9TELE</name>
<dbReference type="GO" id="GO:0005615">
    <property type="term" value="C:extracellular space"/>
    <property type="evidence" value="ECO:0007669"/>
    <property type="project" value="UniProtKB-KW"/>
</dbReference>
<dbReference type="InterPro" id="IPR001089">
    <property type="entry name" value="Chemokine_CXC"/>
</dbReference>
<keyword evidence="1" id="KW-0202">Cytokine</keyword>